<comment type="caution">
    <text evidence="1">The sequence shown here is derived from an EMBL/GenBank/DDBJ whole genome shotgun (WGS) entry which is preliminary data.</text>
</comment>
<sequence length="91" mass="10626">MSEKGRTRKSDNQATSTQPLNTCLFEYLSVGFDETGKEQIRFCYKAYYPSTAAYCLEDSEVLDFTYMQRRGTIEHRCIRQRTDQSNCTMPI</sequence>
<organism evidence="1 2">
    <name type="scientific">Zophobas morio</name>
    <dbReference type="NCBI Taxonomy" id="2755281"/>
    <lineage>
        <taxon>Eukaryota</taxon>
        <taxon>Metazoa</taxon>
        <taxon>Ecdysozoa</taxon>
        <taxon>Arthropoda</taxon>
        <taxon>Hexapoda</taxon>
        <taxon>Insecta</taxon>
        <taxon>Pterygota</taxon>
        <taxon>Neoptera</taxon>
        <taxon>Endopterygota</taxon>
        <taxon>Coleoptera</taxon>
        <taxon>Polyphaga</taxon>
        <taxon>Cucujiformia</taxon>
        <taxon>Tenebrionidae</taxon>
        <taxon>Zophobas</taxon>
    </lineage>
</organism>
<reference evidence="1" key="1">
    <citation type="journal article" date="2023" name="G3 (Bethesda)">
        <title>Whole genome assemblies of Zophobas morio and Tenebrio molitor.</title>
        <authorList>
            <person name="Kaur S."/>
            <person name="Stinson S.A."/>
            <person name="diCenzo G.C."/>
        </authorList>
    </citation>
    <scope>NUCLEOTIDE SEQUENCE</scope>
    <source>
        <strain evidence="1">QUZm001</strain>
    </source>
</reference>
<gene>
    <name evidence="1" type="ORF">Zmor_007940</name>
</gene>
<dbReference type="AlphaFoldDB" id="A0AA38MQA6"/>
<proteinExistence type="predicted"/>
<keyword evidence="2" id="KW-1185">Reference proteome</keyword>
<protein>
    <submittedName>
        <fullName evidence="1">Uncharacterized protein</fullName>
    </submittedName>
</protein>
<dbReference type="Proteomes" id="UP001168821">
    <property type="component" value="Unassembled WGS sequence"/>
</dbReference>
<accession>A0AA38MQA6</accession>
<dbReference type="EMBL" id="JALNTZ010000002">
    <property type="protein sequence ID" value="KAJ3663713.1"/>
    <property type="molecule type" value="Genomic_DNA"/>
</dbReference>
<name>A0AA38MQA6_9CUCU</name>
<evidence type="ECO:0000313" key="2">
    <source>
        <dbReference type="Proteomes" id="UP001168821"/>
    </source>
</evidence>
<evidence type="ECO:0000313" key="1">
    <source>
        <dbReference type="EMBL" id="KAJ3663713.1"/>
    </source>
</evidence>